<dbReference type="InterPro" id="IPR001789">
    <property type="entry name" value="Sig_transdc_resp-reg_receiver"/>
</dbReference>
<dbReference type="InterPro" id="IPR011006">
    <property type="entry name" value="CheY-like_superfamily"/>
</dbReference>
<gene>
    <name evidence="8" type="ordered locus">Desti_3932</name>
</gene>
<dbReference type="SUPFAM" id="SSF52172">
    <property type="entry name" value="CheY-like"/>
    <property type="match status" value="1"/>
</dbReference>
<evidence type="ECO:0000259" key="5">
    <source>
        <dbReference type="PROSITE" id="PS50110"/>
    </source>
</evidence>
<dbReference type="SMART" id="SM00448">
    <property type="entry name" value="REC"/>
    <property type="match status" value="1"/>
</dbReference>
<dbReference type="InterPro" id="IPR000792">
    <property type="entry name" value="Tscrpt_reg_LuxR_C"/>
</dbReference>
<dbReference type="PROSITE" id="PS50043">
    <property type="entry name" value="HTH_LUXR_2"/>
    <property type="match status" value="1"/>
</dbReference>
<dbReference type="SMART" id="SM00091">
    <property type="entry name" value="PAS"/>
    <property type="match status" value="2"/>
</dbReference>
<feature type="modified residue" description="4-aspartylphosphate" evidence="2">
    <location>
        <position position="55"/>
    </location>
</feature>
<dbReference type="InterPro" id="IPR013767">
    <property type="entry name" value="PAS_fold"/>
</dbReference>
<dbReference type="InterPro" id="IPR000014">
    <property type="entry name" value="PAS"/>
</dbReference>
<dbReference type="SMART" id="SM00086">
    <property type="entry name" value="PAC"/>
    <property type="match status" value="2"/>
</dbReference>
<evidence type="ECO:0000259" key="7">
    <source>
        <dbReference type="PROSITE" id="PS50113"/>
    </source>
</evidence>
<dbReference type="SMART" id="SM00421">
    <property type="entry name" value="HTH_LUXR"/>
    <property type="match status" value="1"/>
</dbReference>
<dbReference type="NCBIfam" id="TIGR00229">
    <property type="entry name" value="sensory_box"/>
    <property type="match status" value="2"/>
</dbReference>
<keyword evidence="1" id="KW-0238">DNA-binding</keyword>
<dbReference type="SUPFAM" id="SSF46894">
    <property type="entry name" value="C-terminal effector domain of the bipartite response regulators"/>
    <property type="match status" value="1"/>
</dbReference>
<dbReference type="GO" id="GO:0006355">
    <property type="term" value="P:regulation of DNA-templated transcription"/>
    <property type="evidence" value="ECO:0007669"/>
    <property type="project" value="InterPro"/>
</dbReference>
<dbReference type="eggNOG" id="COG3852">
    <property type="taxonomic scope" value="Bacteria"/>
</dbReference>
<dbReference type="GO" id="GO:0000160">
    <property type="term" value="P:phosphorelay signal transduction system"/>
    <property type="evidence" value="ECO:0007669"/>
    <property type="project" value="InterPro"/>
</dbReference>
<evidence type="ECO:0000256" key="3">
    <source>
        <dbReference type="SAM" id="Coils"/>
    </source>
</evidence>
<dbReference type="InterPro" id="IPR001610">
    <property type="entry name" value="PAC"/>
</dbReference>
<dbReference type="CDD" id="cd00130">
    <property type="entry name" value="PAS"/>
    <property type="match status" value="2"/>
</dbReference>
<keyword evidence="2" id="KW-0597">Phosphoprotein</keyword>
<dbReference type="PROSITE" id="PS50110">
    <property type="entry name" value="RESPONSE_REGULATORY"/>
    <property type="match status" value="1"/>
</dbReference>
<dbReference type="OrthoDB" id="9769359at2"/>
<reference evidence="9" key="1">
    <citation type="submission" date="2012-06" db="EMBL/GenBank/DDBJ databases">
        <title>Complete sequence of chromosome of Desulfomonile tiedjei DSM 6799.</title>
        <authorList>
            <person name="Lucas S."/>
            <person name="Copeland A."/>
            <person name="Lapidus A."/>
            <person name="Glavina del Rio T."/>
            <person name="Dalin E."/>
            <person name="Tice H."/>
            <person name="Bruce D."/>
            <person name="Goodwin L."/>
            <person name="Pitluck S."/>
            <person name="Peters L."/>
            <person name="Ovchinnikova G."/>
            <person name="Zeytun A."/>
            <person name="Lu M."/>
            <person name="Kyrpides N."/>
            <person name="Mavromatis K."/>
            <person name="Ivanova N."/>
            <person name="Brettin T."/>
            <person name="Detter J.C."/>
            <person name="Han C."/>
            <person name="Larimer F."/>
            <person name="Land M."/>
            <person name="Hauser L."/>
            <person name="Markowitz V."/>
            <person name="Cheng J.-F."/>
            <person name="Hugenholtz P."/>
            <person name="Woyke T."/>
            <person name="Wu D."/>
            <person name="Spring S."/>
            <person name="Schroeder M."/>
            <person name="Brambilla E."/>
            <person name="Klenk H.-P."/>
            <person name="Eisen J.A."/>
        </authorList>
    </citation>
    <scope>NUCLEOTIDE SEQUENCE [LARGE SCALE GENOMIC DNA]</scope>
    <source>
        <strain evidence="9">ATCC 49306 / DSM 6799 / DCB-1</strain>
    </source>
</reference>
<dbReference type="PANTHER" id="PTHR44757">
    <property type="entry name" value="DIGUANYLATE CYCLASE DGCP"/>
    <property type="match status" value="1"/>
</dbReference>
<feature type="domain" description="Response regulatory" evidence="5">
    <location>
        <begin position="5"/>
        <end position="120"/>
    </location>
</feature>
<dbReference type="Proteomes" id="UP000006055">
    <property type="component" value="Chromosome"/>
</dbReference>
<dbReference type="Pfam" id="PF13426">
    <property type="entry name" value="PAS_9"/>
    <property type="match status" value="1"/>
</dbReference>
<feature type="domain" description="PAS" evidence="6">
    <location>
        <begin position="259"/>
        <end position="329"/>
    </location>
</feature>
<dbReference type="CDD" id="cd06170">
    <property type="entry name" value="LuxR_C_like"/>
    <property type="match status" value="1"/>
</dbReference>
<dbReference type="KEGG" id="dti:Desti_3932"/>
<feature type="domain" description="PAC" evidence="7">
    <location>
        <begin position="209"/>
        <end position="262"/>
    </location>
</feature>
<dbReference type="PANTHER" id="PTHR44757:SF4">
    <property type="entry name" value="DIGUANYLATE CYCLASE DGCE-RELATED"/>
    <property type="match status" value="1"/>
</dbReference>
<feature type="domain" description="PAS" evidence="6">
    <location>
        <begin position="132"/>
        <end position="206"/>
    </location>
</feature>
<dbReference type="GO" id="GO:0003677">
    <property type="term" value="F:DNA binding"/>
    <property type="evidence" value="ECO:0007669"/>
    <property type="project" value="UniProtKB-KW"/>
</dbReference>
<dbReference type="PRINTS" id="PR00038">
    <property type="entry name" value="HTHLUXR"/>
</dbReference>
<accession>I4CAI3</accession>
<evidence type="ECO:0000256" key="2">
    <source>
        <dbReference type="PROSITE-ProRule" id="PRU00169"/>
    </source>
</evidence>
<dbReference type="PROSITE" id="PS00622">
    <property type="entry name" value="HTH_LUXR_1"/>
    <property type="match status" value="1"/>
</dbReference>
<dbReference type="Gene3D" id="3.30.450.20">
    <property type="entry name" value="PAS domain"/>
    <property type="match status" value="2"/>
</dbReference>
<dbReference type="SUPFAM" id="SSF55785">
    <property type="entry name" value="PYP-like sensor domain (PAS domain)"/>
    <property type="match status" value="2"/>
</dbReference>
<dbReference type="InterPro" id="IPR016032">
    <property type="entry name" value="Sig_transdc_resp-reg_C-effctor"/>
</dbReference>
<protein>
    <submittedName>
        <fullName evidence="8">PAS domain S-box</fullName>
    </submittedName>
</protein>
<dbReference type="Pfam" id="PF00989">
    <property type="entry name" value="PAS"/>
    <property type="match status" value="1"/>
</dbReference>
<dbReference type="Pfam" id="PF00072">
    <property type="entry name" value="Response_reg"/>
    <property type="match status" value="1"/>
</dbReference>
<dbReference type="InterPro" id="IPR000700">
    <property type="entry name" value="PAS-assoc_C"/>
</dbReference>
<dbReference type="InterPro" id="IPR035965">
    <property type="entry name" value="PAS-like_dom_sf"/>
</dbReference>
<dbReference type="InterPro" id="IPR052155">
    <property type="entry name" value="Biofilm_reg_signaling"/>
</dbReference>
<dbReference type="eggNOG" id="COG0784">
    <property type="taxonomic scope" value="Bacteria"/>
</dbReference>
<dbReference type="Gene3D" id="3.40.50.2300">
    <property type="match status" value="1"/>
</dbReference>
<dbReference type="Gene3D" id="1.10.10.10">
    <property type="entry name" value="Winged helix-like DNA-binding domain superfamily/Winged helix DNA-binding domain"/>
    <property type="match status" value="1"/>
</dbReference>
<organism evidence="8 9">
    <name type="scientific">Desulfomonile tiedjei (strain ATCC 49306 / DSM 6799 / DCB-1)</name>
    <dbReference type="NCBI Taxonomy" id="706587"/>
    <lineage>
        <taxon>Bacteria</taxon>
        <taxon>Pseudomonadati</taxon>
        <taxon>Thermodesulfobacteriota</taxon>
        <taxon>Desulfomonilia</taxon>
        <taxon>Desulfomonilales</taxon>
        <taxon>Desulfomonilaceae</taxon>
        <taxon>Desulfomonile</taxon>
    </lineage>
</organism>
<keyword evidence="3" id="KW-0175">Coiled coil</keyword>
<dbReference type="Pfam" id="PF00196">
    <property type="entry name" value="GerE"/>
    <property type="match status" value="1"/>
</dbReference>
<dbReference type="AlphaFoldDB" id="I4CAI3"/>
<feature type="domain" description="HTH luxR-type" evidence="4">
    <location>
        <begin position="491"/>
        <end position="556"/>
    </location>
</feature>
<dbReference type="PROSITE" id="PS50112">
    <property type="entry name" value="PAS"/>
    <property type="match status" value="2"/>
</dbReference>
<proteinExistence type="predicted"/>
<sequence length="557" mass="62272">MQRARILLVEDEGIIAEDIQMSLQDFGYEVCAIAATGEDAVAMAQLLRPDLVLMDVVLQGSMDGIEAAHQINSTLRIPIVYLTAYADNTILERAKITEPFGYLTKPFRDVELNSTIEMALCKYDYQRKLMESEEWLSVTLSSIADALIATDQKGSIRFMNAVAESLTGWTCCEATGRALGTVLSLAGGTTKESMDDLSLESFQKRSSAVCLENVTLNARNGSTIPLEVRVAPIRNMENRIIGLVVVFRDISERLRNEKHLRLLSEMVQQSSEGIAFLKLDHTIVFANKAFAEVHGYTCEELMNRSLESLNSPDEFPNIAEMLNELTTKECTGGECWNRRKDGTLFPCLMHNNVLKSETGEVIGIITTVQDITAIKATELSLRASHEALAEYSSSLAAKVEERTIDLENSRAELKRYSESLEKTNEALKIIIEGIEEQKREVEKKISHNLNLTISPILDQLKSQNVPDTVHFLIKSLEFNLTNMFSSFGFNMVKDGHVLTPREIRICEMIRSGLSSKQIAKVMSISPQTVLVHRKNIRKKLSLGNSRQNLASFLKLNL</sequence>
<feature type="domain" description="PAC" evidence="7">
    <location>
        <begin position="331"/>
        <end position="383"/>
    </location>
</feature>
<dbReference type="EMBL" id="CP003360">
    <property type="protein sequence ID" value="AFM26574.1"/>
    <property type="molecule type" value="Genomic_DNA"/>
</dbReference>
<evidence type="ECO:0000259" key="4">
    <source>
        <dbReference type="PROSITE" id="PS50043"/>
    </source>
</evidence>
<evidence type="ECO:0000259" key="6">
    <source>
        <dbReference type="PROSITE" id="PS50112"/>
    </source>
</evidence>
<dbReference type="InterPro" id="IPR036388">
    <property type="entry name" value="WH-like_DNA-bd_sf"/>
</dbReference>
<dbReference type="STRING" id="706587.Desti_3932"/>
<evidence type="ECO:0000256" key="1">
    <source>
        <dbReference type="ARBA" id="ARBA00023125"/>
    </source>
</evidence>
<dbReference type="CDD" id="cd17534">
    <property type="entry name" value="REC_DC-like"/>
    <property type="match status" value="1"/>
</dbReference>
<dbReference type="HOGENOM" id="CLU_488962_0_0_7"/>
<evidence type="ECO:0000313" key="9">
    <source>
        <dbReference type="Proteomes" id="UP000006055"/>
    </source>
</evidence>
<keyword evidence="9" id="KW-1185">Reference proteome</keyword>
<dbReference type="eggNOG" id="COG2197">
    <property type="taxonomic scope" value="Bacteria"/>
</dbReference>
<dbReference type="PROSITE" id="PS50113">
    <property type="entry name" value="PAC"/>
    <property type="match status" value="2"/>
</dbReference>
<feature type="coiled-coil region" evidence="3">
    <location>
        <begin position="406"/>
        <end position="444"/>
    </location>
</feature>
<dbReference type="RefSeq" id="WP_014811700.1">
    <property type="nucleotide sequence ID" value="NC_018025.1"/>
</dbReference>
<evidence type="ECO:0000313" key="8">
    <source>
        <dbReference type="EMBL" id="AFM26574.1"/>
    </source>
</evidence>
<name>I4CAI3_DESTA</name>